<organism evidence="1 2">
    <name type="scientific">Plasmodium malariae</name>
    <dbReference type="NCBI Taxonomy" id="5858"/>
    <lineage>
        <taxon>Eukaryota</taxon>
        <taxon>Sar</taxon>
        <taxon>Alveolata</taxon>
        <taxon>Apicomplexa</taxon>
        <taxon>Aconoidasida</taxon>
        <taxon>Haemosporida</taxon>
        <taxon>Plasmodiidae</taxon>
        <taxon>Plasmodium</taxon>
        <taxon>Plasmodium (Plasmodium)</taxon>
    </lineage>
</organism>
<dbReference type="Proteomes" id="UP000219799">
    <property type="component" value="Chromosome 12"/>
</dbReference>
<evidence type="ECO:0000313" key="1">
    <source>
        <dbReference type="EMBL" id="SBT80292.1"/>
    </source>
</evidence>
<evidence type="ECO:0000313" key="2">
    <source>
        <dbReference type="Proteomes" id="UP000219799"/>
    </source>
</evidence>
<protein>
    <submittedName>
        <fullName evidence="1">Uncharacterized protein</fullName>
    </submittedName>
</protein>
<gene>
    <name evidence="1" type="primary">PmlGA01_120045800</name>
    <name evidence="1" type="ORF">PMLGA01_120045800</name>
</gene>
<proteinExistence type="predicted"/>
<sequence length="14" mass="1689">MELCLYNLLFGFLI</sequence>
<accession>A0A1C3L175</accession>
<name>A0A1C3L175_PLAMA</name>
<dbReference type="EMBL" id="LT594500">
    <property type="protein sequence ID" value="SBT80292.1"/>
    <property type="molecule type" value="Genomic_DNA"/>
</dbReference>
<reference evidence="1 2" key="1">
    <citation type="submission" date="2016-06" db="EMBL/GenBank/DDBJ databases">
        <authorList>
            <consortium name="Pathogen Informatics"/>
        </authorList>
    </citation>
    <scope>NUCLEOTIDE SEQUENCE [LARGE SCALE GENOMIC DNA]</scope>
    <source>
        <strain evidence="1">PmlGA01</strain>
    </source>
</reference>